<dbReference type="AlphaFoldDB" id="A0A1Y0B2D3"/>
<gene>
    <name evidence="1" type="ORF">AEK19_MT1353</name>
</gene>
<geneLocation type="mitochondrion" evidence="1"/>
<dbReference type="EMBL" id="KY774314">
    <property type="protein sequence ID" value="ART31551.1"/>
    <property type="molecule type" value="Genomic_DNA"/>
</dbReference>
<organism evidence="1">
    <name type="scientific">Utricularia reniformis</name>
    <dbReference type="NCBI Taxonomy" id="192314"/>
    <lineage>
        <taxon>Eukaryota</taxon>
        <taxon>Viridiplantae</taxon>
        <taxon>Streptophyta</taxon>
        <taxon>Embryophyta</taxon>
        <taxon>Tracheophyta</taxon>
        <taxon>Spermatophyta</taxon>
        <taxon>Magnoliopsida</taxon>
        <taxon>eudicotyledons</taxon>
        <taxon>Gunneridae</taxon>
        <taxon>Pentapetalae</taxon>
        <taxon>asterids</taxon>
        <taxon>lamiids</taxon>
        <taxon>Lamiales</taxon>
        <taxon>Lentibulariaceae</taxon>
        <taxon>Utricularia</taxon>
    </lineage>
</organism>
<accession>A0A1Y0B2D3</accession>
<keyword evidence="1" id="KW-0496">Mitochondrion</keyword>
<sequence>MGMFVECELMSQSIRFGYPGLSCRLPDSLIPASLMWVDSFCVN</sequence>
<reference evidence="1" key="1">
    <citation type="submission" date="2017-03" db="EMBL/GenBank/DDBJ databases">
        <title>The mitochondrial genome of the carnivorous plant Utricularia reniformis (Lentibulariaceae): structure, comparative analysis and evolutionary landmarks.</title>
        <authorList>
            <person name="Silva S.R."/>
            <person name="Alvarenga D.O."/>
            <person name="Michael T.P."/>
            <person name="Miranda V.F.O."/>
            <person name="Varani A.M."/>
        </authorList>
    </citation>
    <scope>NUCLEOTIDE SEQUENCE</scope>
</reference>
<protein>
    <submittedName>
        <fullName evidence="1">Uncharacterized protein</fullName>
    </submittedName>
</protein>
<name>A0A1Y0B2D3_9LAMI</name>
<proteinExistence type="predicted"/>
<evidence type="ECO:0000313" key="1">
    <source>
        <dbReference type="EMBL" id="ART31551.1"/>
    </source>
</evidence>